<reference evidence="2 3" key="1">
    <citation type="submission" date="2011-08" db="EMBL/GenBank/DDBJ databases">
        <authorList>
            <person name="Liu Z.J."/>
            <person name="Shi F.L."/>
            <person name="Lu J.Q."/>
            <person name="Li M."/>
            <person name="Wang Z.L."/>
        </authorList>
    </citation>
    <scope>NUCLEOTIDE SEQUENCE [LARGE SCALE GENOMIC DNA]</scope>
    <source>
        <strain evidence="2 3">USNM 41457</strain>
    </source>
</reference>
<evidence type="ECO:0000256" key="1">
    <source>
        <dbReference type="SAM" id="MobiDB-lite"/>
    </source>
</evidence>
<protein>
    <submittedName>
        <fullName evidence="2">Uncharacterized protein</fullName>
    </submittedName>
</protein>
<dbReference type="OrthoDB" id="2193698at2759"/>
<feature type="region of interest" description="Disordered" evidence="1">
    <location>
        <begin position="202"/>
        <end position="257"/>
    </location>
</feature>
<sequence>MNFSNILTHITLVSSFRIRAYQRAIYLGLASKEREQPTLTNYENSQRFEFQMIDDKTDESYIRVKNTSNYVLDIAHSRHLVLLYWGKHGGKNQRFMIVHGPLNCVRIMNEDLCLSYIPSEDLLKMQKCNESEEQLFNLIEDEDEDHGIHTQLNVTKKNDLDGEHGASAEGNGIDFGEFLPEARCRSPGNCHIGEEGDLQHAQLHGGQKGNAGHSKGAKSGHGWQDNNWSLLNDYPEGAFGQGSGHTGGSSHSNTAEAAYEEAERLGFGSSFGSMGSFNGDNALGSFGNFGGFSGFGNGNFGGMGSSAGGSWSSSGGFGGFGGFSGGMSGSIGQRGANHSVAGSTHNH</sequence>
<dbReference type="Proteomes" id="UP000003163">
    <property type="component" value="Unassembled WGS sequence"/>
</dbReference>
<feature type="compositionally biased region" description="Basic and acidic residues" evidence="1">
    <location>
        <begin position="156"/>
        <end position="166"/>
    </location>
</feature>
<comment type="caution">
    <text evidence="2">The sequence shown here is derived from an EMBL/GenBank/DDBJ whole genome shotgun (WGS) entry which is preliminary data.</text>
</comment>
<keyword evidence="3" id="KW-1185">Reference proteome</keyword>
<reference evidence="3" key="2">
    <citation type="submission" date="2015-07" db="EMBL/GenBank/DDBJ databases">
        <title>Contrasting host-pathogen interactions and genome evolution in two generalist and specialist microsporidian pathogens of mosquitoes.</title>
        <authorList>
            <consortium name="The Broad Institute Genomics Platform"/>
            <consortium name="The Broad Institute Genome Sequencing Center for Infectious Disease"/>
            <person name="Cuomo C.A."/>
            <person name="Sanscrainte N.D."/>
            <person name="Goldberg J.M."/>
            <person name="Heiman D."/>
            <person name="Young S."/>
            <person name="Zeng Q."/>
            <person name="Becnel J.J."/>
            <person name="Birren B.W."/>
        </authorList>
    </citation>
    <scope>NUCLEOTIDE SEQUENCE [LARGE SCALE GENOMIC DNA]</scope>
    <source>
        <strain evidence="3">USNM 41457</strain>
    </source>
</reference>
<evidence type="ECO:0000313" key="3">
    <source>
        <dbReference type="Proteomes" id="UP000003163"/>
    </source>
</evidence>
<accession>J9DA27</accession>
<dbReference type="HOGENOM" id="CLU_799323_0_0_1"/>
<dbReference type="EMBL" id="AFBI03000019">
    <property type="protein sequence ID" value="EJW04369.1"/>
    <property type="molecule type" value="Genomic_DNA"/>
</dbReference>
<evidence type="ECO:0000313" key="2">
    <source>
        <dbReference type="EMBL" id="EJW04369.1"/>
    </source>
</evidence>
<dbReference type="InParanoid" id="J9DA27"/>
<name>J9DA27_EDHAE</name>
<dbReference type="SUPFAM" id="SSF50370">
    <property type="entry name" value="Ricin B-like lectins"/>
    <property type="match status" value="1"/>
</dbReference>
<gene>
    <name evidence="2" type="ORF">EDEG_01384</name>
</gene>
<organism evidence="2 3">
    <name type="scientific">Edhazardia aedis (strain USNM 41457)</name>
    <name type="common">Microsporidian parasite</name>
    <dbReference type="NCBI Taxonomy" id="1003232"/>
    <lineage>
        <taxon>Eukaryota</taxon>
        <taxon>Fungi</taxon>
        <taxon>Fungi incertae sedis</taxon>
        <taxon>Microsporidia</taxon>
        <taxon>Edhazardia</taxon>
    </lineage>
</organism>
<dbReference type="InterPro" id="IPR035992">
    <property type="entry name" value="Ricin_B-like_lectins"/>
</dbReference>
<proteinExistence type="predicted"/>
<dbReference type="VEuPathDB" id="MicrosporidiaDB:EDEG_01384"/>
<dbReference type="AlphaFoldDB" id="J9DA27"/>
<feature type="region of interest" description="Disordered" evidence="1">
    <location>
        <begin position="155"/>
        <end position="174"/>
    </location>
</feature>
<dbReference type="Gene3D" id="2.80.10.50">
    <property type="match status" value="1"/>
</dbReference>